<dbReference type="PANTHER" id="PTHR11431">
    <property type="entry name" value="FERRITIN"/>
    <property type="match status" value="1"/>
</dbReference>
<dbReference type="InterPro" id="IPR009078">
    <property type="entry name" value="Ferritin-like_SF"/>
</dbReference>
<dbReference type="GO" id="GO:0044754">
    <property type="term" value="C:autolysosome"/>
    <property type="evidence" value="ECO:0007669"/>
    <property type="project" value="UniProtKB-SubCell"/>
</dbReference>
<accession>L5MDT7</accession>
<keyword evidence="4" id="KW-0479">Metal-binding</keyword>
<evidence type="ECO:0000256" key="3">
    <source>
        <dbReference type="ARBA" id="ARBA00047045"/>
    </source>
</evidence>
<reference evidence="7" key="1">
    <citation type="journal article" date="2013" name="Science">
        <title>Comparative analysis of bat genomes provides insight into the evolution of flight and immunity.</title>
        <authorList>
            <person name="Zhang G."/>
            <person name="Cowled C."/>
            <person name="Shi Z."/>
            <person name="Huang Z."/>
            <person name="Bishop-Lilly K.A."/>
            <person name="Fang X."/>
            <person name="Wynne J.W."/>
            <person name="Xiong Z."/>
            <person name="Baker M.L."/>
            <person name="Zhao W."/>
            <person name="Tachedjian M."/>
            <person name="Zhu Y."/>
            <person name="Zhou P."/>
            <person name="Jiang X."/>
            <person name="Ng J."/>
            <person name="Yang L."/>
            <person name="Wu L."/>
            <person name="Xiao J."/>
            <person name="Feng Y."/>
            <person name="Chen Y."/>
            <person name="Sun X."/>
            <person name="Zhang Y."/>
            <person name="Marsh G.A."/>
            <person name="Crameri G."/>
            <person name="Broder C.C."/>
            <person name="Frey K.G."/>
            <person name="Wang L.F."/>
            <person name="Wang J."/>
        </authorList>
    </citation>
    <scope>NUCLEOTIDE SEQUENCE [LARGE SCALE GENOMIC DNA]</scope>
</reference>
<dbReference type="InterPro" id="IPR012347">
    <property type="entry name" value="Ferritin-like"/>
</dbReference>
<evidence type="ECO:0000259" key="5">
    <source>
        <dbReference type="PROSITE" id="PS50905"/>
    </source>
</evidence>
<dbReference type="EMBL" id="KB101593">
    <property type="protein sequence ID" value="ELK36477.1"/>
    <property type="molecule type" value="Genomic_DNA"/>
</dbReference>
<protein>
    <recommendedName>
        <fullName evidence="4">Ferritin</fullName>
    </recommendedName>
</protein>
<keyword evidence="4" id="KW-0408">Iron</keyword>
<dbReference type="GO" id="GO:0006879">
    <property type="term" value="P:intracellular iron ion homeostasis"/>
    <property type="evidence" value="ECO:0007669"/>
    <property type="project" value="UniProtKB-KW"/>
</dbReference>
<evidence type="ECO:0000256" key="2">
    <source>
        <dbReference type="ARBA" id="ARBA00045578"/>
    </source>
</evidence>
<evidence type="ECO:0000256" key="4">
    <source>
        <dbReference type="RuleBase" id="RU361145"/>
    </source>
</evidence>
<dbReference type="AlphaFoldDB" id="L5MDT7"/>
<evidence type="ECO:0000256" key="1">
    <source>
        <dbReference type="ARBA" id="ARBA00044942"/>
    </source>
</evidence>
<dbReference type="InterPro" id="IPR001519">
    <property type="entry name" value="Ferritin"/>
</dbReference>
<name>L5MDT7_MYODS</name>
<keyword evidence="7" id="KW-1185">Reference proteome</keyword>
<dbReference type="SUPFAM" id="SSF47240">
    <property type="entry name" value="Ferritin-like"/>
    <property type="match status" value="1"/>
</dbReference>
<organism evidence="6 7">
    <name type="scientific">Myotis davidii</name>
    <name type="common">David's myotis</name>
    <dbReference type="NCBI Taxonomy" id="225400"/>
    <lineage>
        <taxon>Eukaryota</taxon>
        <taxon>Metazoa</taxon>
        <taxon>Chordata</taxon>
        <taxon>Craniata</taxon>
        <taxon>Vertebrata</taxon>
        <taxon>Euteleostomi</taxon>
        <taxon>Mammalia</taxon>
        <taxon>Eutheria</taxon>
        <taxon>Laurasiatheria</taxon>
        <taxon>Chiroptera</taxon>
        <taxon>Yangochiroptera</taxon>
        <taxon>Vespertilionidae</taxon>
        <taxon>Myotis</taxon>
    </lineage>
</organism>
<dbReference type="PANTHER" id="PTHR11431:SF47">
    <property type="entry name" value="FERRITIN LIGHT CHAIN"/>
    <property type="match status" value="1"/>
</dbReference>
<dbReference type="InterPro" id="IPR009040">
    <property type="entry name" value="Ferritin-like_diiron"/>
</dbReference>
<evidence type="ECO:0000313" key="7">
    <source>
        <dbReference type="Proteomes" id="UP000010556"/>
    </source>
</evidence>
<comment type="subcellular location">
    <subcellularLocation>
        <location evidence="1">Autolysosome</location>
    </subcellularLocation>
</comment>
<evidence type="ECO:0000313" key="6">
    <source>
        <dbReference type="EMBL" id="ELK36477.1"/>
    </source>
</evidence>
<sequence length="88" mass="10173">MSSQIRQNYSTEVEAVVNLLANLHLWISHTYLSLGSYFHREDVALRGMGHFFRELAEKCKGPEHLLKLQNQHGGHVLFQDVQKPSQEE</sequence>
<feature type="domain" description="Ferritin-like diiron" evidence="5">
    <location>
        <begin position="7"/>
        <end position="88"/>
    </location>
</feature>
<dbReference type="GO" id="GO:0006826">
    <property type="term" value="P:iron ion transport"/>
    <property type="evidence" value="ECO:0007669"/>
    <property type="project" value="InterPro"/>
</dbReference>
<dbReference type="Gene3D" id="1.20.1260.10">
    <property type="match status" value="1"/>
</dbReference>
<proteinExistence type="inferred from homology"/>
<keyword evidence="4" id="KW-0409">Iron storage</keyword>
<dbReference type="PROSITE" id="PS50905">
    <property type="entry name" value="FERRITIN_LIKE"/>
    <property type="match status" value="1"/>
</dbReference>
<dbReference type="Proteomes" id="UP000010556">
    <property type="component" value="Unassembled WGS sequence"/>
</dbReference>
<dbReference type="GO" id="GO:0008198">
    <property type="term" value="F:ferrous iron binding"/>
    <property type="evidence" value="ECO:0007669"/>
    <property type="project" value="TreeGrafter"/>
</dbReference>
<comment type="similarity">
    <text evidence="4">Belongs to the ferritin family.</text>
</comment>
<gene>
    <name evidence="6" type="ORF">MDA_GLEAN10018626</name>
</gene>
<dbReference type="GO" id="GO:0008199">
    <property type="term" value="F:ferric iron binding"/>
    <property type="evidence" value="ECO:0007669"/>
    <property type="project" value="InterPro"/>
</dbReference>
<comment type="subunit">
    <text evidence="3">Oligomer of 24 subunits. There are two types of subunits: L (light) chain and H (heavy) chain. The major chain can be light or heavy, depending on the species and tissue type. The functional molecule forms a roughly spherical shell with a diameter of 12 nm and contains a central cavity into which the insoluble mineral iron core is deposited. Interacts with NCOA4.</text>
</comment>
<comment type="function">
    <text evidence="2">Stores iron in a soluble, non-toxic, readily available form. Important for iron homeostasis. Iron is taken up in the ferrous form and deposited as ferric hydroxides after oxidation. Also plays a role in delivery of iron to cells. Mediates iron uptake in capsule cells of the developing kidney. Delivery to lysosomes by the cargo receptor NCOA4 for autophagic degradation and release or iron.</text>
</comment>